<dbReference type="RefSeq" id="WP_309942709.1">
    <property type="nucleotide sequence ID" value="NZ_AP025308.1"/>
</dbReference>
<dbReference type="Proteomes" id="UP001185092">
    <property type="component" value="Unassembled WGS sequence"/>
</dbReference>
<accession>A0AAE3XU22</accession>
<reference evidence="2" key="1">
    <citation type="submission" date="2023-07" db="EMBL/GenBank/DDBJ databases">
        <title>Genomic Encyclopedia of Type Strains, Phase IV (KMG-IV): sequencing the most valuable type-strain genomes for metagenomic binning, comparative biology and taxonomic classification.</title>
        <authorList>
            <person name="Goeker M."/>
        </authorList>
    </citation>
    <scope>NUCLEOTIDE SEQUENCE</scope>
    <source>
        <strain evidence="2">DSM 26174</strain>
    </source>
</reference>
<evidence type="ECO:0000259" key="1">
    <source>
        <dbReference type="Pfam" id="PF13699"/>
    </source>
</evidence>
<dbReference type="AlphaFoldDB" id="A0AAE3XU22"/>
<keyword evidence="3" id="KW-1185">Reference proteome</keyword>
<dbReference type="InterPro" id="IPR025295">
    <property type="entry name" value="eCIS_core_dom"/>
</dbReference>
<dbReference type="EMBL" id="JAVDQD010000010">
    <property type="protein sequence ID" value="MDR6241699.1"/>
    <property type="molecule type" value="Genomic_DNA"/>
</dbReference>
<organism evidence="2 3">
    <name type="scientific">Aureibacter tunicatorum</name>
    <dbReference type="NCBI Taxonomy" id="866807"/>
    <lineage>
        <taxon>Bacteria</taxon>
        <taxon>Pseudomonadati</taxon>
        <taxon>Bacteroidota</taxon>
        <taxon>Cytophagia</taxon>
        <taxon>Cytophagales</taxon>
        <taxon>Persicobacteraceae</taxon>
        <taxon>Aureibacter</taxon>
    </lineage>
</organism>
<comment type="caution">
    <text evidence="2">The sequence shown here is derived from an EMBL/GenBank/DDBJ whole genome shotgun (WGS) entry which is preliminary data.</text>
</comment>
<dbReference type="Pfam" id="PF13699">
    <property type="entry name" value="eCIS_core"/>
    <property type="match status" value="1"/>
</dbReference>
<name>A0AAE3XU22_9BACT</name>
<proteinExistence type="predicted"/>
<gene>
    <name evidence="2" type="ORF">HNQ88_004786</name>
</gene>
<evidence type="ECO:0000313" key="3">
    <source>
        <dbReference type="Proteomes" id="UP001185092"/>
    </source>
</evidence>
<feature type="domain" description="eCIS core" evidence="1">
    <location>
        <begin position="107"/>
        <end position="180"/>
    </location>
</feature>
<sequence>MTYLPLQHRNTHAHRALQRKRCLSPGCNGTASVNDRRPEAVSQMKVANTANSSKSSSSGKVIQNMIDTSPRLTMQAKFNEDFIGFDGGSMDMPVQRAAMPRKNSTGLPDGVLQKMESYFNHDFSDVRFHKNSSTASSIGALAFAQGNDVHVAQGFFNPSTSRGQQLIGHELAHVVQQKQGLVRANSSINGLPLNDQPHLERAADMHGLKASMHSF</sequence>
<protein>
    <recommendedName>
        <fullName evidence="1">eCIS core domain-containing protein</fullName>
    </recommendedName>
</protein>
<evidence type="ECO:0000313" key="2">
    <source>
        <dbReference type="EMBL" id="MDR6241699.1"/>
    </source>
</evidence>